<protein>
    <submittedName>
        <fullName evidence="2">Uncharacterized protein</fullName>
    </submittedName>
</protein>
<feature type="compositionally biased region" description="Polar residues" evidence="1">
    <location>
        <begin position="148"/>
        <end position="163"/>
    </location>
</feature>
<gene>
    <name evidence="2" type="ORF">LIER_07044</name>
</gene>
<evidence type="ECO:0000313" key="3">
    <source>
        <dbReference type="Proteomes" id="UP001454036"/>
    </source>
</evidence>
<dbReference type="EMBL" id="BAABME010001063">
    <property type="protein sequence ID" value="GAA0147311.1"/>
    <property type="molecule type" value="Genomic_DNA"/>
</dbReference>
<reference evidence="2 3" key="1">
    <citation type="submission" date="2024-01" db="EMBL/GenBank/DDBJ databases">
        <title>The complete chloroplast genome sequence of Lithospermum erythrorhizon: insights into the phylogenetic relationship among Boraginaceae species and the maternal lineages of purple gromwells.</title>
        <authorList>
            <person name="Okada T."/>
            <person name="Watanabe K."/>
        </authorList>
    </citation>
    <scope>NUCLEOTIDE SEQUENCE [LARGE SCALE GENOMIC DNA]</scope>
</reference>
<feature type="region of interest" description="Disordered" evidence="1">
    <location>
        <begin position="148"/>
        <end position="184"/>
    </location>
</feature>
<sequence>MGQKEEALIPPTLQVMPVADNLGLHNPNREYWKEERILLYFERETRIVMQFSLEENGLTDNLQGPTTENVVSDKYFEDWSMVKNSLQNYCENSGVAWMEEWDEVLNLAGEKRKRAANVTIVEQSIVHPKKRRFELLLVQAGTSEIQKYSTETNPSSELVQESGKQGVEQRESTGEESNDIDQKDISVMEQLQQGRNEMHMQASYPEVEDYGSASIIMLSPFLSSY</sequence>
<proteinExistence type="predicted"/>
<evidence type="ECO:0000313" key="2">
    <source>
        <dbReference type="EMBL" id="GAA0147311.1"/>
    </source>
</evidence>
<evidence type="ECO:0000256" key="1">
    <source>
        <dbReference type="SAM" id="MobiDB-lite"/>
    </source>
</evidence>
<name>A0AAV3P8K3_LITER</name>
<dbReference type="Proteomes" id="UP001454036">
    <property type="component" value="Unassembled WGS sequence"/>
</dbReference>
<accession>A0AAV3P8K3</accession>
<comment type="caution">
    <text evidence="2">The sequence shown here is derived from an EMBL/GenBank/DDBJ whole genome shotgun (WGS) entry which is preliminary data.</text>
</comment>
<organism evidence="2 3">
    <name type="scientific">Lithospermum erythrorhizon</name>
    <name type="common">Purple gromwell</name>
    <name type="synonym">Lithospermum officinale var. erythrorhizon</name>
    <dbReference type="NCBI Taxonomy" id="34254"/>
    <lineage>
        <taxon>Eukaryota</taxon>
        <taxon>Viridiplantae</taxon>
        <taxon>Streptophyta</taxon>
        <taxon>Embryophyta</taxon>
        <taxon>Tracheophyta</taxon>
        <taxon>Spermatophyta</taxon>
        <taxon>Magnoliopsida</taxon>
        <taxon>eudicotyledons</taxon>
        <taxon>Gunneridae</taxon>
        <taxon>Pentapetalae</taxon>
        <taxon>asterids</taxon>
        <taxon>lamiids</taxon>
        <taxon>Boraginales</taxon>
        <taxon>Boraginaceae</taxon>
        <taxon>Boraginoideae</taxon>
        <taxon>Lithospermeae</taxon>
        <taxon>Lithospermum</taxon>
    </lineage>
</organism>
<dbReference type="AlphaFoldDB" id="A0AAV3P8K3"/>
<keyword evidence="3" id="KW-1185">Reference proteome</keyword>